<dbReference type="SUPFAM" id="SSF52540">
    <property type="entry name" value="P-loop containing nucleoside triphosphate hydrolases"/>
    <property type="match status" value="1"/>
</dbReference>
<evidence type="ECO:0000256" key="1">
    <source>
        <dbReference type="ARBA" id="ARBA00004173"/>
    </source>
</evidence>
<gene>
    <name evidence="9" type="primary">LOC117206657</name>
</gene>
<reference evidence="9" key="1">
    <citation type="submission" date="2025-08" db="UniProtKB">
        <authorList>
            <consortium name="RefSeq"/>
        </authorList>
    </citation>
    <scope>IDENTIFICATION</scope>
    <source>
        <tissue evidence="9">Muscle</tissue>
    </source>
</reference>
<protein>
    <recommendedName>
        <fullName evidence="7">Small ribosomal subunit protein mS29</fullName>
    </recommendedName>
</protein>
<comment type="subcellular location">
    <subcellularLocation>
        <location evidence="1">Mitochondrion</location>
    </subcellularLocation>
</comment>
<keyword evidence="6" id="KW-0687">Ribonucleoprotein</keyword>
<evidence type="ECO:0000256" key="6">
    <source>
        <dbReference type="ARBA" id="ARBA00023274"/>
    </source>
</evidence>
<dbReference type="GO" id="GO:0006915">
    <property type="term" value="P:apoptotic process"/>
    <property type="evidence" value="ECO:0007669"/>
    <property type="project" value="InterPro"/>
</dbReference>
<evidence type="ECO:0000256" key="7">
    <source>
        <dbReference type="ARBA" id="ARBA00035140"/>
    </source>
</evidence>
<dbReference type="Proteomes" id="UP000515164">
    <property type="component" value="Unplaced"/>
</dbReference>
<dbReference type="InterPro" id="IPR019368">
    <property type="entry name" value="Ribosomal_mS29"/>
</dbReference>
<keyword evidence="4 9" id="KW-0689">Ribosomal protein</keyword>
<keyword evidence="8" id="KW-1185">Reference proteome</keyword>
<dbReference type="Pfam" id="PF10236">
    <property type="entry name" value="DAP3"/>
    <property type="match status" value="1"/>
</dbReference>
<dbReference type="AlphaFoldDB" id="A0A6P8LNF5"/>
<sequence length="386" mass="43938">MLSRTYSLFSGMCIRSSRRTIISAATKDVADQTNLSSFRISESNPAEHDASCLNRIYTVPSDITTSLMADMSIELKKQVQIFRELGILVRQPAVEVISYLEQTDYTKPINKYVLYGKSGAGKTTILLHLVHYGLTKCFFVLHLPWVRNWFRYARDTTASPLESDKLDLPESATKWLKYIKQLNNVSLSQLDLKTTKEYTWSQREVTKPGDSLSNLIEFGIQRTKFACGVINALVDELKIASTAGKCKTLVVIDGFNALTSDITHVCDENRVYVPPDKISITSAFLSSVDYNWCNGAAVLTVDKRANRDKRDSDYPTYLLGKKGFEHLDPFLPICVDEYSVEELDTILKYYKDRKWIRNVSPQGQKELELLSNKNPFTLWTLCKPLY</sequence>
<name>A0A6P8LNF5_9HYME</name>
<dbReference type="PANTHER" id="PTHR12810">
    <property type="entry name" value="MITOCHONDRIAL 28S RIBOSOMAL PROTEIN S29"/>
    <property type="match status" value="1"/>
</dbReference>
<dbReference type="GeneID" id="117206657"/>
<dbReference type="CTD" id="37563"/>
<evidence type="ECO:0000313" key="9">
    <source>
        <dbReference type="RefSeq" id="XP_033302056.1"/>
    </source>
</evidence>
<evidence type="ECO:0000256" key="4">
    <source>
        <dbReference type="ARBA" id="ARBA00022980"/>
    </source>
</evidence>
<keyword evidence="3" id="KW-0809">Transit peptide</keyword>
<dbReference type="PRINTS" id="PR01716">
    <property type="entry name" value="DEATHASSOCP3"/>
</dbReference>
<dbReference type="KEGG" id="bbif:117206657"/>
<dbReference type="GO" id="GO:0005763">
    <property type="term" value="C:mitochondrial small ribosomal subunit"/>
    <property type="evidence" value="ECO:0007669"/>
    <property type="project" value="TreeGrafter"/>
</dbReference>
<proteinExistence type="inferred from homology"/>
<dbReference type="PANTHER" id="PTHR12810:SF0">
    <property type="entry name" value="SMALL RIBOSOMAL SUBUNIT PROTEIN MS29"/>
    <property type="match status" value="1"/>
</dbReference>
<accession>A0A6P8LNF5</accession>
<evidence type="ECO:0000256" key="3">
    <source>
        <dbReference type="ARBA" id="ARBA00022946"/>
    </source>
</evidence>
<dbReference type="InterPro" id="IPR027417">
    <property type="entry name" value="P-loop_NTPase"/>
</dbReference>
<evidence type="ECO:0000256" key="2">
    <source>
        <dbReference type="ARBA" id="ARBA00009863"/>
    </source>
</evidence>
<evidence type="ECO:0000256" key="5">
    <source>
        <dbReference type="ARBA" id="ARBA00023128"/>
    </source>
</evidence>
<dbReference type="InterPro" id="IPR008092">
    <property type="entry name" value="Ribosomal_mS29_met"/>
</dbReference>
<dbReference type="RefSeq" id="XP_033302056.1">
    <property type="nucleotide sequence ID" value="XM_033446165.1"/>
</dbReference>
<organism evidence="8 9">
    <name type="scientific">Bombus bifarius</name>
    <dbReference type="NCBI Taxonomy" id="103933"/>
    <lineage>
        <taxon>Eukaryota</taxon>
        <taxon>Metazoa</taxon>
        <taxon>Ecdysozoa</taxon>
        <taxon>Arthropoda</taxon>
        <taxon>Hexapoda</taxon>
        <taxon>Insecta</taxon>
        <taxon>Pterygota</taxon>
        <taxon>Neoptera</taxon>
        <taxon>Endopterygota</taxon>
        <taxon>Hymenoptera</taxon>
        <taxon>Apocrita</taxon>
        <taxon>Aculeata</taxon>
        <taxon>Apoidea</taxon>
        <taxon>Anthophila</taxon>
        <taxon>Apidae</taxon>
        <taxon>Bombus</taxon>
        <taxon>Pyrobombus</taxon>
    </lineage>
</organism>
<comment type="similarity">
    <text evidence="2">Belongs to the mitochondrion-specific ribosomal protein mS29 family.</text>
</comment>
<dbReference type="GO" id="GO:0003735">
    <property type="term" value="F:structural constituent of ribosome"/>
    <property type="evidence" value="ECO:0007669"/>
    <property type="project" value="TreeGrafter"/>
</dbReference>
<keyword evidence="5" id="KW-0496">Mitochondrion</keyword>
<evidence type="ECO:0000313" key="8">
    <source>
        <dbReference type="Proteomes" id="UP000515164"/>
    </source>
</evidence>